<dbReference type="GO" id="GO:0005737">
    <property type="term" value="C:cytoplasm"/>
    <property type="evidence" value="ECO:0007669"/>
    <property type="project" value="TreeGrafter"/>
</dbReference>
<gene>
    <name evidence="8" type="ORF">NJF43_06950</name>
</gene>
<evidence type="ECO:0000259" key="7">
    <source>
        <dbReference type="SMART" id="SM00833"/>
    </source>
</evidence>
<feature type="domain" description="CobW C-terminal" evidence="7">
    <location>
        <begin position="255"/>
        <end position="349"/>
    </location>
</feature>
<evidence type="ECO:0000256" key="1">
    <source>
        <dbReference type="ARBA" id="ARBA00022741"/>
    </source>
</evidence>
<dbReference type="SUPFAM" id="SSF52540">
    <property type="entry name" value="P-loop containing nucleoside triphosphate hydrolases"/>
    <property type="match status" value="1"/>
</dbReference>
<comment type="catalytic activity">
    <reaction evidence="6">
        <text>GTP + H2O = GDP + phosphate + H(+)</text>
        <dbReference type="Rhea" id="RHEA:19669"/>
        <dbReference type="ChEBI" id="CHEBI:15377"/>
        <dbReference type="ChEBI" id="CHEBI:15378"/>
        <dbReference type="ChEBI" id="CHEBI:37565"/>
        <dbReference type="ChEBI" id="CHEBI:43474"/>
        <dbReference type="ChEBI" id="CHEBI:58189"/>
    </reaction>
    <physiologicalReaction direction="left-to-right" evidence="6">
        <dbReference type="Rhea" id="RHEA:19670"/>
    </physiologicalReaction>
</comment>
<reference evidence="8" key="1">
    <citation type="submission" date="2022-06" db="EMBL/GenBank/DDBJ databases">
        <title>Detection of beta-lactamases in bacteria of animal origin.</title>
        <authorList>
            <person name="Mlynarcik P."/>
            <person name="Zdarska V."/>
            <person name="Chudobova H."/>
            <person name="Prochazkova P."/>
            <person name="Hricova K."/>
            <person name="Mezerova K."/>
            <person name="Bardon J."/>
            <person name="Dolejska M."/>
            <person name="Sukkar I."/>
            <person name="Kolar M."/>
        </authorList>
    </citation>
    <scope>NUCLEOTIDE SEQUENCE</scope>
    <source>
        <strain evidence="8">S 300-3</strain>
    </source>
</reference>
<dbReference type="SMART" id="SM00833">
    <property type="entry name" value="CobW_C"/>
    <property type="match status" value="1"/>
</dbReference>
<dbReference type="PANTHER" id="PTHR13748:SF70">
    <property type="entry name" value="COBW_HYPB_UREG NUCLEOTIDE-BINDING DOMAIN-CONTAINING PROTEIN"/>
    <property type="match status" value="1"/>
</dbReference>
<dbReference type="Proteomes" id="UP001165292">
    <property type="component" value="Unassembled WGS sequence"/>
</dbReference>
<organism evidence="8 9">
    <name type="scientific">Stutzerimonas nitrititolerans</name>
    <dbReference type="NCBI Taxonomy" id="2482751"/>
    <lineage>
        <taxon>Bacteria</taxon>
        <taxon>Pseudomonadati</taxon>
        <taxon>Pseudomonadota</taxon>
        <taxon>Gammaproteobacteria</taxon>
        <taxon>Pseudomonadales</taxon>
        <taxon>Pseudomonadaceae</taxon>
        <taxon>Stutzerimonas</taxon>
    </lineage>
</organism>
<evidence type="ECO:0000313" key="8">
    <source>
        <dbReference type="EMBL" id="MCO7544493.1"/>
    </source>
</evidence>
<dbReference type="GO" id="GO:0016787">
    <property type="term" value="F:hydrolase activity"/>
    <property type="evidence" value="ECO:0007669"/>
    <property type="project" value="UniProtKB-KW"/>
</dbReference>
<dbReference type="PANTHER" id="PTHR13748">
    <property type="entry name" value="COBW-RELATED"/>
    <property type="match status" value="1"/>
</dbReference>
<dbReference type="GO" id="GO:0000166">
    <property type="term" value="F:nucleotide binding"/>
    <property type="evidence" value="ECO:0007669"/>
    <property type="project" value="UniProtKB-KW"/>
</dbReference>
<evidence type="ECO:0000256" key="2">
    <source>
        <dbReference type="ARBA" id="ARBA00022801"/>
    </source>
</evidence>
<dbReference type="Gene3D" id="3.30.1220.10">
    <property type="entry name" value="CobW-like, C-terminal domain"/>
    <property type="match status" value="1"/>
</dbReference>
<proteinExistence type="inferred from homology"/>
<dbReference type="InterPro" id="IPR036627">
    <property type="entry name" value="CobW-likC_sf"/>
</dbReference>
<dbReference type="InterPro" id="IPR011629">
    <property type="entry name" value="CobW-like_C"/>
</dbReference>
<dbReference type="CDD" id="cd03112">
    <property type="entry name" value="CobW-like"/>
    <property type="match status" value="1"/>
</dbReference>
<sequence>MDQRIPITVLSGFLGAGKTTCLNRVLTDPEAGRIAVIVNEFGEIGIDGDLVSSASEDMLELKNGCICCASKDDLVKTIYELFMRKVGALEPRIEFDKLLIETTGIADPTPLAQIFYTDMQLNLSYRLDAIVTMVDLKHVVQQLQASDEARKQIAMADKIILNKRDLVDEATYEAALAAVRRLNPGCPVETTTYAELSAASVMDLSLFDPNTKESAVATWIGETVPADHEHAGCGWDCGHAHHDHTPDQASQHGDIVSVSFREETPLDYAELMLALSEFNDEYGDNLFRIKGLIQFGNDPRPVILQGVQQVYSPLTYAESWPGDVPDSRLVLIGRNLQRNAILQRLSLCKAQASTTLDRALGAI</sequence>
<evidence type="ECO:0000256" key="3">
    <source>
        <dbReference type="ARBA" id="ARBA00023186"/>
    </source>
</evidence>
<dbReference type="InterPro" id="IPR003495">
    <property type="entry name" value="CobW/HypB/UreG_nucleotide-bd"/>
</dbReference>
<evidence type="ECO:0000256" key="6">
    <source>
        <dbReference type="ARBA" id="ARBA00049117"/>
    </source>
</evidence>
<dbReference type="InterPro" id="IPR051316">
    <property type="entry name" value="Zinc-reg_GTPase_activator"/>
</dbReference>
<keyword evidence="1" id="KW-0547">Nucleotide-binding</keyword>
<dbReference type="SUPFAM" id="SSF90002">
    <property type="entry name" value="Hypothetical protein YjiA, C-terminal domain"/>
    <property type="match status" value="1"/>
</dbReference>
<dbReference type="Gene3D" id="3.40.50.300">
    <property type="entry name" value="P-loop containing nucleotide triphosphate hydrolases"/>
    <property type="match status" value="1"/>
</dbReference>
<name>A0AA41WL18_9GAMM</name>
<comment type="caution">
    <text evidence="8">The sequence shown here is derived from an EMBL/GenBank/DDBJ whole genome shotgun (WGS) entry which is preliminary data.</text>
</comment>
<evidence type="ECO:0000256" key="5">
    <source>
        <dbReference type="ARBA" id="ARBA00045658"/>
    </source>
</evidence>
<comment type="similarity">
    <text evidence="4">Belongs to the SIMIBI class G3E GTPase family. ZNG1 subfamily.</text>
</comment>
<dbReference type="AlphaFoldDB" id="A0AA41WL18"/>
<dbReference type="EMBL" id="JAMYBS010000005">
    <property type="protein sequence ID" value="MCO7544493.1"/>
    <property type="molecule type" value="Genomic_DNA"/>
</dbReference>
<comment type="function">
    <text evidence="5">Zinc chaperone that directly transfers zinc cofactor to target proteins, thereby activating them. Zinc is transferred from the CXCC motif in the GTPase domain to the zinc binding site in target proteins in a process requiring GTP hydrolysis.</text>
</comment>
<protein>
    <submittedName>
        <fullName evidence="8">GTP-binding protein</fullName>
    </submittedName>
</protein>
<evidence type="ECO:0000313" key="9">
    <source>
        <dbReference type="Proteomes" id="UP001165292"/>
    </source>
</evidence>
<keyword evidence="2" id="KW-0378">Hydrolase</keyword>
<dbReference type="InterPro" id="IPR027417">
    <property type="entry name" value="P-loop_NTPase"/>
</dbReference>
<dbReference type="Pfam" id="PF07683">
    <property type="entry name" value="CobW_C"/>
    <property type="match status" value="1"/>
</dbReference>
<dbReference type="RefSeq" id="WP_214329195.1">
    <property type="nucleotide sequence ID" value="NZ_DALYPK010000001.1"/>
</dbReference>
<keyword evidence="3" id="KW-0143">Chaperone</keyword>
<dbReference type="Pfam" id="PF02492">
    <property type="entry name" value="cobW"/>
    <property type="match status" value="1"/>
</dbReference>
<evidence type="ECO:0000256" key="4">
    <source>
        <dbReference type="ARBA" id="ARBA00034320"/>
    </source>
</evidence>
<accession>A0AA41WL18</accession>